<accession>C3K4R3</accession>
<dbReference type="AlphaFoldDB" id="C3K4R3"/>
<protein>
    <submittedName>
        <fullName evidence="2">Uncharacterized protein</fullName>
    </submittedName>
</protein>
<dbReference type="Proteomes" id="UP001152918">
    <property type="component" value="Chromosome"/>
</dbReference>
<dbReference type="KEGG" id="pfs:PFLU_1481"/>
<evidence type="ECO:0000313" key="2">
    <source>
        <dbReference type="EMBL" id="CAY47732.1"/>
    </source>
</evidence>
<sequence length="83" mass="9484">MKVKFFTADDLITDKLFKRISAKHIVGHDVTIVPKSRRYHYFTISSVTSLKLRGLARLGFPYAGRNDQGKLAQQAHSACCWSW</sequence>
<organism evidence="2">
    <name type="scientific">Pseudomonas fluorescens (strain SBW25)</name>
    <dbReference type="NCBI Taxonomy" id="216595"/>
    <lineage>
        <taxon>Bacteria</taxon>
        <taxon>Pseudomonadati</taxon>
        <taxon>Pseudomonadota</taxon>
        <taxon>Gammaproteobacteria</taxon>
        <taxon>Pseudomonadales</taxon>
        <taxon>Pseudomonadaceae</taxon>
        <taxon>Pseudomonas</taxon>
    </lineage>
</organism>
<reference evidence="2" key="1">
    <citation type="journal article" date="2009" name="Genome Biol.">
        <title>Genomic and genetic analyses of diversity and plant interactions of Pseudomonas fluorescens.</title>
        <authorList>
            <person name="Silby M.W."/>
            <person name="Cerdeno-Tarraga A.M."/>
            <person name="Vernikos G.S."/>
            <person name="Giddens S.R."/>
            <person name="Jackson R.W."/>
            <person name="Preston G.M."/>
            <person name="Zhang X.X."/>
            <person name="Moon C.D."/>
            <person name="Gehrig S.M."/>
            <person name="Godfrey S.A."/>
            <person name="Knight C.G."/>
            <person name="Malone J.G."/>
            <person name="Robinson Z."/>
            <person name="Spiers A.J."/>
            <person name="Harris S."/>
            <person name="Challis G.L."/>
            <person name="Yaxley A.M."/>
            <person name="Harris D."/>
            <person name="Seeger K."/>
            <person name="Murphy L."/>
            <person name="Rutter S."/>
            <person name="Squares R."/>
            <person name="Quail M.A."/>
            <person name="Saunders E."/>
            <person name="Mavromatis K."/>
            <person name="Brettin T.S."/>
            <person name="Bentley S.D."/>
            <person name="Hothersall J."/>
            <person name="Stephens E."/>
            <person name="Thomas C.M."/>
            <person name="Parkhill J."/>
            <person name="Levy S.B."/>
            <person name="Rainey P.B."/>
            <person name="Thomson N.R."/>
        </authorList>
    </citation>
    <scope>NUCLEOTIDE SEQUENCE [LARGE SCALE GENOMIC DNA]</scope>
    <source>
        <strain evidence="2">SBW25</strain>
    </source>
</reference>
<reference evidence="1" key="2">
    <citation type="submission" date="2023-10" db="EMBL/GenBank/DDBJ databases">
        <authorList>
            <person name="Fortmann-Grote C."/>
        </authorList>
    </citation>
    <scope>NUCLEOTIDE SEQUENCE</scope>
    <source>
        <strain evidence="1">SBW25</strain>
    </source>
</reference>
<dbReference type="EMBL" id="OV986001">
    <property type="protein sequence ID" value="CAI2795770.1"/>
    <property type="molecule type" value="Genomic_DNA"/>
</dbReference>
<dbReference type="EMBL" id="AM181176">
    <property type="protein sequence ID" value="CAY47732.1"/>
    <property type="molecule type" value="Genomic_DNA"/>
</dbReference>
<name>C3K4R3_PSEFS</name>
<gene>
    <name evidence="2" type="ordered locus">PFLU_1481</name>
</gene>
<dbReference type="HOGENOM" id="CLU_2539978_0_0_6"/>
<proteinExistence type="predicted"/>
<evidence type="ECO:0000313" key="1">
    <source>
        <dbReference type="EMBL" id="CAI2795770.1"/>
    </source>
</evidence>